<feature type="transmembrane region" description="Helical" evidence="10">
    <location>
        <begin position="227"/>
        <end position="248"/>
    </location>
</feature>
<evidence type="ECO:0000313" key="11">
    <source>
        <dbReference type="EMBL" id="QDB78064.1"/>
    </source>
</evidence>
<gene>
    <name evidence="11" type="ORF">FE251_00690</name>
</gene>
<feature type="transmembrane region" description="Helical" evidence="10">
    <location>
        <begin position="128"/>
        <end position="148"/>
    </location>
</feature>
<evidence type="ECO:0000256" key="8">
    <source>
        <dbReference type="ARBA" id="ARBA00039381"/>
    </source>
</evidence>
<feature type="transmembrane region" description="Helical" evidence="10">
    <location>
        <begin position="101"/>
        <end position="122"/>
    </location>
</feature>
<keyword evidence="6 10" id="KW-1133">Transmembrane helix</keyword>
<evidence type="ECO:0000256" key="5">
    <source>
        <dbReference type="ARBA" id="ARBA00022692"/>
    </source>
</evidence>
<dbReference type="EMBL" id="CP040899">
    <property type="protein sequence ID" value="QDB78064.1"/>
    <property type="molecule type" value="Genomic_DNA"/>
</dbReference>
<evidence type="ECO:0000256" key="6">
    <source>
        <dbReference type="ARBA" id="ARBA00022989"/>
    </source>
</evidence>
<feature type="transmembrane region" description="Helical" evidence="10">
    <location>
        <begin position="51"/>
        <end position="71"/>
    </location>
</feature>
<dbReference type="InterPro" id="IPR001851">
    <property type="entry name" value="ABC_transp_permease"/>
</dbReference>
<feature type="transmembrane region" description="Helical" evidence="10">
    <location>
        <begin position="77"/>
        <end position="94"/>
    </location>
</feature>
<feature type="transmembrane region" description="Helical" evidence="10">
    <location>
        <begin position="260"/>
        <end position="283"/>
    </location>
</feature>
<evidence type="ECO:0000313" key="12">
    <source>
        <dbReference type="Proteomes" id="UP000313948"/>
    </source>
</evidence>
<keyword evidence="3" id="KW-1003">Cell membrane</keyword>
<keyword evidence="12" id="KW-1185">Reference proteome</keyword>
<feature type="transmembrane region" description="Helical" evidence="10">
    <location>
        <begin position="20"/>
        <end position="39"/>
    </location>
</feature>
<feature type="transmembrane region" description="Helical" evidence="10">
    <location>
        <begin position="177"/>
        <end position="195"/>
    </location>
</feature>
<keyword evidence="2" id="KW-0813">Transport</keyword>
<evidence type="ECO:0000256" key="9">
    <source>
        <dbReference type="SAM" id="MobiDB-lite"/>
    </source>
</evidence>
<evidence type="ECO:0000256" key="4">
    <source>
        <dbReference type="ARBA" id="ARBA00022519"/>
    </source>
</evidence>
<evidence type="ECO:0000256" key="1">
    <source>
        <dbReference type="ARBA" id="ARBA00004651"/>
    </source>
</evidence>
<dbReference type="Proteomes" id="UP000313948">
    <property type="component" value="Chromosome"/>
</dbReference>
<dbReference type="Pfam" id="PF02653">
    <property type="entry name" value="BPD_transp_2"/>
    <property type="match status" value="1"/>
</dbReference>
<keyword evidence="5 10" id="KW-0812">Transmembrane</keyword>
<evidence type="ECO:0000256" key="7">
    <source>
        <dbReference type="ARBA" id="ARBA00023136"/>
    </source>
</evidence>
<keyword evidence="7 10" id="KW-0472">Membrane</keyword>
<accession>A0ABX5VIE7</accession>
<evidence type="ECO:0000256" key="3">
    <source>
        <dbReference type="ARBA" id="ARBA00022475"/>
    </source>
</evidence>
<dbReference type="PANTHER" id="PTHR32196">
    <property type="entry name" value="ABC TRANSPORTER PERMEASE PROTEIN YPHD-RELATED-RELATED"/>
    <property type="match status" value="1"/>
</dbReference>
<dbReference type="PANTHER" id="PTHR32196:SF71">
    <property type="entry name" value="AUTOINDUCER 2 IMPORT SYSTEM PERMEASE PROTEIN LSRD"/>
    <property type="match status" value="1"/>
</dbReference>
<keyword evidence="4" id="KW-0997">Cell inner membrane</keyword>
<sequence length="345" mass="35963">MTTTPDQAARPSVLDRLRRAGSGPVFVVLTVLVLAMAVLNPGFYEPPSLMAFLRNAAPLVVLAIGQYFVIVSGEFDLSVGSLVGAQVVIAARLINGEEDRTWPVIALMVGFGLLVGLVNGLVTTLLRVPSFITTLGTMLVLFGAIRLWTGGSPTGALSEGFRQWGRTGIDMPVLRQLPYALLIMVALAVVGILLMRSSYGRVLVATGDNATAATYAGGRVWLVRTGAFVLSALFATVAGILIGGFAGVSAQVGQGLEFTAITAVVLGGVLLGGGRGWVVGAMAGALTYQLLERLLVQLDMPSTLNPTIQGVIIIAAVAFAANQSRTRRGRTAPQTPAEPQPVGVR</sequence>
<protein>
    <recommendedName>
        <fullName evidence="8">Autoinducer 2 import system permease protein LsrD</fullName>
    </recommendedName>
</protein>
<organism evidence="11 12">
    <name type="scientific">Georgenia wutianyii</name>
    <dbReference type="NCBI Taxonomy" id="2585135"/>
    <lineage>
        <taxon>Bacteria</taxon>
        <taxon>Bacillati</taxon>
        <taxon>Actinomycetota</taxon>
        <taxon>Actinomycetes</taxon>
        <taxon>Micrococcales</taxon>
        <taxon>Bogoriellaceae</taxon>
        <taxon>Georgenia</taxon>
    </lineage>
</organism>
<evidence type="ECO:0000256" key="2">
    <source>
        <dbReference type="ARBA" id="ARBA00022448"/>
    </source>
</evidence>
<name>A0ABX5VIE7_9MICO</name>
<dbReference type="CDD" id="cd06579">
    <property type="entry name" value="TM_PBP1_transp_AraH_like"/>
    <property type="match status" value="1"/>
</dbReference>
<reference evidence="11 12" key="1">
    <citation type="submission" date="2019-05" db="EMBL/GenBank/DDBJ databases">
        <title>Georgenia *** sp. nov., and Georgenia *** sp. nov., isolated from the intestinal contents of plateau pika (Ochotona curzoniae) in the Qinghai-Tibet plateau of China.</title>
        <authorList>
            <person name="Tian Z."/>
        </authorList>
    </citation>
    <scope>NUCLEOTIDE SEQUENCE [LARGE SCALE GENOMIC DNA]</scope>
    <source>
        <strain evidence="11 12">Z294</strain>
    </source>
</reference>
<evidence type="ECO:0000256" key="10">
    <source>
        <dbReference type="SAM" id="Phobius"/>
    </source>
</evidence>
<dbReference type="RefSeq" id="WP_139947406.1">
    <property type="nucleotide sequence ID" value="NZ_CP040899.1"/>
</dbReference>
<proteinExistence type="predicted"/>
<feature type="region of interest" description="Disordered" evidence="9">
    <location>
        <begin position="325"/>
        <end position="345"/>
    </location>
</feature>
<comment type="subcellular location">
    <subcellularLocation>
        <location evidence="1">Cell membrane</location>
        <topology evidence="1">Multi-pass membrane protein</topology>
    </subcellularLocation>
</comment>